<dbReference type="GO" id="GO:0051321">
    <property type="term" value="P:meiotic cell cycle"/>
    <property type="evidence" value="ECO:0007669"/>
    <property type="project" value="TreeGrafter"/>
</dbReference>
<dbReference type="GO" id="GO:0031122">
    <property type="term" value="P:cytoplasmic microtubule organization"/>
    <property type="evidence" value="ECO:0007669"/>
    <property type="project" value="TreeGrafter"/>
</dbReference>
<evidence type="ECO:0000259" key="8">
    <source>
        <dbReference type="Pfam" id="PF17681"/>
    </source>
</evidence>
<dbReference type="EMBL" id="GBEZ01025180">
    <property type="protein sequence ID" value="JAC61875.1"/>
    <property type="molecule type" value="Transcribed_RNA"/>
</dbReference>
<protein>
    <recommendedName>
        <fullName evidence="5">Gamma-tubulin complex component</fullName>
    </recommendedName>
</protein>
<keyword evidence="3 5" id="KW-0493">Microtubule</keyword>
<dbReference type="GO" id="GO:0000922">
    <property type="term" value="C:spindle pole"/>
    <property type="evidence" value="ECO:0007669"/>
    <property type="project" value="InterPro"/>
</dbReference>
<gene>
    <name evidence="9" type="primary">TUBGCP5</name>
    <name evidence="9" type="ORF">TSPGSL018_24912</name>
</gene>
<feature type="domain" description="Gamma tubulin complex component C-terminal" evidence="7">
    <location>
        <begin position="307"/>
        <end position="632"/>
    </location>
</feature>
<evidence type="ECO:0000259" key="7">
    <source>
        <dbReference type="Pfam" id="PF04130"/>
    </source>
</evidence>
<dbReference type="GO" id="GO:0007020">
    <property type="term" value="P:microtubule nucleation"/>
    <property type="evidence" value="ECO:0007669"/>
    <property type="project" value="InterPro"/>
</dbReference>
<dbReference type="Gene3D" id="1.20.120.1900">
    <property type="entry name" value="Gamma-tubulin complex, C-terminal domain"/>
    <property type="match status" value="1"/>
</dbReference>
<evidence type="ECO:0000256" key="1">
    <source>
        <dbReference type="ARBA" id="ARBA00010337"/>
    </source>
</evidence>
<dbReference type="InterPro" id="IPR042241">
    <property type="entry name" value="GCP_C_sf"/>
</dbReference>
<feature type="domain" description="Gamma tubulin complex component protein N-terminal" evidence="8">
    <location>
        <begin position="1"/>
        <end position="90"/>
    </location>
</feature>
<dbReference type="GO" id="GO:0000930">
    <property type="term" value="C:gamma-tubulin complex"/>
    <property type="evidence" value="ECO:0007669"/>
    <property type="project" value="TreeGrafter"/>
</dbReference>
<comment type="similarity">
    <text evidence="1 5">Belongs to the TUBGCP family.</text>
</comment>
<dbReference type="AlphaFoldDB" id="A0A061QTU4"/>
<keyword evidence="4 5" id="KW-0206">Cytoskeleton</keyword>
<accession>A0A061QTU4</accession>
<dbReference type="GO" id="GO:0000278">
    <property type="term" value="P:mitotic cell cycle"/>
    <property type="evidence" value="ECO:0007669"/>
    <property type="project" value="TreeGrafter"/>
</dbReference>
<dbReference type="GO" id="GO:0005874">
    <property type="term" value="C:microtubule"/>
    <property type="evidence" value="ECO:0007669"/>
    <property type="project" value="UniProtKB-KW"/>
</dbReference>
<dbReference type="Pfam" id="PF04130">
    <property type="entry name" value="GCP_C_terminal"/>
    <property type="match status" value="1"/>
</dbReference>
<dbReference type="PANTHER" id="PTHR19302:SF33">
    <property type="entry name" value="GAMMA-TUBULIN COMPLEX COMPONENT 5"/>
    <property type="match status" value="1"/>
</dbReference>
<feature type="region of interest" description="Disordered" evidence="6">
    <location>
        <begin position="190"/>
        <end position="222"/>
    </location>
</feature>
<evidence type="ECO:0000256" key="2">
    <source>
        <dbReference type="ARBA" id="ARBA00022490"/>
    </source>
</evidence>
<keyword evidence="2 5" id="KW-0963">Cytoplasm</keyword>
<sequence>MEPYLGALQAWLVRGAVDEQWDEFFVVKSGRSVPVHSPEYWASCFVLRGAESGGVPARQPPVPSFLSEVADGILSAGKAVHLMSRLDSSGDEDALPAEEIRRSAPTGPAAQRLKAPLIGGEDGALFRAFCDSVRALAGEHGGGPGEGPKPAPPPAVQRLGSCVARFVEGPEPLPPVSDDSLWWSWPPRKAHPAGLPHRRGDGSSDRESRSGDVTEPFEGDAGVSLPGAASLVSVAAYTGGAGHHGRRPFARRDQPPRSAPLSLPPRAVACLPPPSVLVDRCLLRPISRQVEAADRDLLERLLGPWGLMSELRLLRGVFLMGSSALEPFSVELFETVGESPGMLSRVPAFQVEAMLKTMVPRVIGEGASNLDQSRITVDLDSSACGTDAAEAARRGVPHINELLALQVKYRARAPLRMVLDDTVLDAYSAALVFLLQVRWARHAVDRCRMALFRRLRRDKLRATSGARQRLRLLDSRHVFASLQEMMHFATNLQQYVTDRNLFSSWSELEQAIDAASSIDDVIQEHKLYMKKVQTHCLLLKEKYVRFMQDGVLHTLNHLLQWCKVVQRQAESDAVSEETTHSLEDPQTEMYRLKSEYDRSHRYLLKILHAIKDSQTGAYYGLEHLLMRLEYNRPS</sequence>
<feature type="compositionally biased region" description="Basic and acidic residues" evidence="6">
    <location>
        <begin position="198"/>
        <end position="212"/>
    </location>
</feature>
<organism evidence="9">
    <name type="scientific">Tetraselmis sp. GSL018</name>
    <dbReference type="NCBI Taxonomy" id="582737"/>
    <lineage>
        <taxon>Eukaryota</taxon>
        <taxon>Viridiplantae</taxon>
        <taxon>Chlorophyta</taxon>
        <taxon>core chlorophytes</taxon>
        <taxon>Chlorodendrophyceae</taxon>
        <taxon>Chlorodendrales</taxon>
        <taxon>Chlorodendraceae</taxon>
        <taxon>Tetraselmis</taxon>
    </lineage>
</organism>
<name>A0A061QTU4_9CHLO</name>
<evidence type="ECO:0000256" key="5">
    <source>
        <dbReference type="RuleBase" id="RU363050"/>
    </source>
</evidence>
<dbReference type="InterPro" id="IPR041470">
    <property type="entry name" value="GCP_N"/>
</dbReference>
<dbReference type="InterPro" id="IPR040457">
    <property type="entry name" value="GCP_C"/>
</dbReference>
<comment type="subcellular location">
    <subcellularLocation>
        <location evidence="5">Cytoplasm</location>
        <location evidence="5">Cytoskeleton</location>
        <location evidence="5">Microtubule organizing center</location>
    </subcellularLocation>
</comment>
<dbReference type="GO" id="GO:0051225">
    <property type="term" value="P:spindle assembly"/>
    <property type="evidence" value="ECO:0007669"/>
    <property type="project" value="TreeGrafter"/>
</dbReference>
<dbReference type="PANTHER" id="PTHR19302">
    <property type="entry name" value="GAMMA TUBULIN COMPLEX PROTEIN"/>
    <property type="match status" value="1"/>
</dbReference>
<dbReference type="GO" id="GO:0051011">
    <property type="term" value="F:microtubule minus-end binding"/>
    <property type="evidence" value="ECO:0007669"/>
    <property type="project" value="TreeGrafter"/>
</dbReference>
<evidence type="ECO:0000256" key="4">
    <source>
        <dbReference type="ARBA" id="ARBA00023212"/>
    </source>
</evidence>
<dbReference type="InterPro" id="IPR007259">
    <property type="entry name" value="GCP"/>
</dbReference>
<proteinExistence type="inferred from homology"/>
<evidence type="ECO:0000256" key="3">
    <source>
        <dbReference type="ARBA" id="ARBA00022701"/>
    </source>
</evidence>
<dbReference type="Pfam" id="PF17681">
    <property type="entry name" value="GCP_N_terminal"/>
    <property type="match status" value="1"/>
</dbReference>
<evidence type="ECO:0000313" key="9">
    <source>
        <dbReference type="EMBL" id="JAC61875.1"/>
    </source>
</evidence>
<reference evidence="9" key="1">
    <citation type="submission" date="2014-05" db="EMBL/GenBank/DDBJ databases">
        <title>The transcriptome of the halophilic microalga Tetraselmis sp. GSL018 isolated from the Great Salt Lake, Utah.</title>
        <authorList>
            <person name="Jinkerson R.E."/>
            <person name="D'Adamo S."/>
            <person name="Posewitz M.C."/>
        </authorList>
    </citation>
    <scope>NUCLEOTIDE SEQUENCE</scope>
    <source>
        <strain evidence="9">GSL018</strain>
    </source>
</reference>
<evidence type="ECO:0000256" key="6">
    <source>
        <dbReference type="SAM" id="MobiDB-lite"/>
    </source>
</evidence>
<comment type="function">
    <text evidence="5">Component of the gamma-tubulin ring complex (gTuRC) which mediates microtubule nucleation.</text>
</comment>
<dbReference type="GO" id="GO:0043015">
    <property type="term" value="F:gamma-tubulin binding"/>
    <property type="evidence" value="ECO:0007669"/>
    <property type="project" value="InterPro"/>
</dbReference>